<dbReference type="Proteomes" id="UP000295414">
    <property type="component" value="Unassembled WGS sequence"/>
</dbReference>
<evidence type="ECO:0000313" key="2">
    <source>
        <dbReference type="Proteomes" id="UP000295414"/>
    </source>
</evidence>
<dbReference type="SUPFAM" id="SSF82549">
    <property type="entry name" value="DAK1/DegV-like"/>
    <property type="match status" value="1"/>
</dbReference>
<dbReference type="Gene3D" id="3.30.1180.10">
    <property type="match status" value="1"/>
</dbReference>
<dbReference type="InterPro" id="IPR043168">
    <property type="entry name" value="DegV_C"/>
</dbReference>
<dbReference type="AlphaFoldDB" id="A0A4R3MZ03"/>
<proteinExistence type="predicted"/>
<dbReference type="Pfam" id="PF02645">
    <property type="entry name" value="DegV"/>
    <property type="match status" value="1"/>
</dbReference>
<gene>
    <name evidence="1" type="ORF">EDC34_10954</name>
</gene>
<evidence type="ECO:0000313" key="1">
    <source>
        <dbReference type="EMBL" id="TCT21634.1"/>
    </source>
</evidence>
<organism evidence="1 2">
    <name type="scientific">Thermomonas haemolytica</name>
    <dbReference type="NCBI Taxonomy" id="141949"/>
    <lineage>
        <taxon>Bacteria</taxon>
        <taxon>Pseudomonadati</taxon>
        <taxon>Pseudomonadota</taxon>
        <taxon>Gammaproteobacteria</taxon>
        <taxon>Lysobacterales</taxon>
        <taxon>Lysobacteraceae</taxon>
        <taxon>Thermomonas</taxon>
    </lineage>
</organism>
<accession>A0A4R3MZ03</accession>
<dbReference type="InterPro" id="IPR003797">
    <property type="entry name" value="DegV"/>
</dbReference>
<sequence>MRGGRIPRWAGPLVRWTGLTPIAKVSPEGLLKVAGGLLARRRAPEAFARFVARRVPAGQRWRLIVGHADALADGERLLAALRQRLDVAEAHLVDVGPAVGAHAGQGTLVVGLQPAP</sequence>
<keyword evidence="2" id="KW-1185">Reference proteome</keyword>
<dbReference type="EMBL" id="SMAP01000009">
    <property type="protein sequence ID" value="TCT21634.1"/>
    <property type="molecule type" value="Genomic_DNA"/>
</dbReference>
<name>A0A4R3MZ03_9GAMM</name>
<reference evidence="1 2" key="1">
    <citation type="submission" date="2019-03" db="EMBL/GenBank/DDBJ databases">
        <title>Genomic Encyclopedia of Type Strains, Phase IV (KMG-IV): sequencing the most valuable type-strain genomes for metagenomic binning, comparative biology and taxonomic classification.</title>
        <authorList>
            <person name="Goeker M."/>
        </authorList>
    </citation>
    <scope>NUCLEOTIDE SEQUENCE [LARGE SCALE GENOMIC DNA]</scope>
    <source>
        <strain evidence="1 2">DSM 13605</strain>
    </source>
</reference>
<protein>
    <submittedName>
        <fullName evidence="1">DegV family uncharacterized protein</fullName>
    </submittedName>
</protein>
<comment type="caution">
    <text evidence="1">The sequence shown here is derived from an EMBL/GenBank/DDBJ whole genome shotgun (WGS) entry which is preliminary data.</text>
</comment>
<dbReference type="PROSITE" id="PS51482">
    <property type="entry name" value="DEGV"/>
    <property type="match status" value="1"/>
</dbReference>